<reference evidence="11" key="1">
    <citation type="journal article" date="2014" name="PLoS ONE">
        <title>Transcriptome-Based Identification of ABC Transporters in the Western Tarnished Plant Bug Lygus hesperus.</title>
        <authorList>
            <person name="Hull J.J."/>
            <person name="Chaney K."/>
            <person name="Geib S.M."/>
            <person name="Fabrick J.A."/>
            <person name="Brent C.S."/>
            <person name="Walsh D."/>
            <person name="Lavine L.C."/>
        </authorList>
    </citation>
    <scope>NUCLEOTIDE SEQUENCE</scope>
</reference>
<dbReference type="InterPro" id="IPR005828">
    <property type="entry name" value="MFS_sugar_transport-like"/>
</dbReference>
<feature type="transmembrane region" description="Helical" evidence="9">
    <location>
        <begin position="357"/>
        <end position="375"/>
    </location>
</feature>
<feature type="transmembrane region" description="Helical" evidence="9">
    <location>
        <begin position="237"/>
        <end position="258"/>
    </location>
</feature>
<protein>
    <submittedName>
        <fullName evidence="11">Facilitated trehalose transporter Tret1</fullName>
    </submittedName>
</protein>
<dbReference type="Gene3D" id="1.20.1250.20">
    <property type="entry name" value="MFS general substrate transporter like domains"/>
    <property type="match status" value="1"/>
</dbReference>
<reference evidence="11" key="2">
    <citation type="submission" date="2014-07" db="EMBL/GenBank/DDBJ databases">
        <authorList>
            <person name="Hull J."/>
        </authorList>
    </citation>
    <scope>NUCLEOTIDE SEQUENCE</scope>
</reference>
<dbReference type="PANTHER" id="PTHR48021:SF1">
    <property type="entry name" value="GH07001P-RELATED"/>
    <property type="match status" value="1"/>
</dbReference>
<keyword evidence="5 9" id="KW-0472">Membrane</keyword>
<feature type="transmembrane region" description="Helical" evidence="9">
    <location>
        <begin position="87"/>
        <end position="106"/>
    </location>
</feature>
<dbReference type="InterPro" id="IPR036259">
    <property type="entry name" value="MFS_trans_sf"/>
</dbReference>
<dbReference type="PROSITE" id="PS50850">
    <property type="entry name" value="MFS"/>
    <property type="match status" value="1"/>
</dbReference>
<dbReference type="PRINTS" id="PR00171">
    <property type="entry name" value="SUGRTRNSPORT"/>
</dbReference>
<evidence type="ECO:0000256" key="6">
    <source>
        <dbReference type="ARBA" id="ARBA00023180"/>
    </source>
</evidence>
<evidence type="ECO:0000256" key="7">
    <source>
        <dbReference type="ARBA" id="ARBA00024348"/>
    </source>
</evidence>
<keyword evidence="4 9" id="KW-1133">Transmembrane helix</keyword>
<feature type="transmembrane region" description="Helical" evidence="9">
    <location>
        <begin position="387"/>
        <end position="406"/>
    </location>
</feature>
<feature type="transmembrane region" description="Helical" evidence="9">
    <location>
        <begin position="322"/>
        <end position="345"/>
    </location>
</feature>
<proteinExistence type="inferred from homology"/>
<feature type="transmembrane region" description="Helical" evidence="9">
    <location>
        <begin position="154"/>
        <end position="173"/>
    </location>
</feature>
<evidence type="ECO:0000256" key="3">
    <source>
        <dbReference type="ARBA" id="ARBA00022692"/>
    </source>
</evidence>
<evidence type="ECO:0000259" key="10">
    <source>
        <dbReference type="PROSITE" id="PS50850"/>
    </source>
</evidence>
<feature type="transmembrane region" description="Helical" evidence="9">
    <location>
        <begin position="213"/>
        <end position="231"/>
    </location>
</feature>
<comment type="similarity">
    <text evidence="7">Belongs to the major facilitator superfamily. Sugar transporter (TC 2.A.1.1) family. Trehalose transporter subfamily.</text>
</comment>
<evidence type="ECO:0000256" key="2">
    <source>
        <dbReference type="ARBA" id="ARBA00022475"/>
    </source>
</evidence>
<sequence length="542" mass="58586">VCRSSLPCLRNIEVHSDPKCFVNMVVSNETGSMSSNNYTVREFSSDDQLEFEEIIFITPPEEDREKGEEAEPLIMTAHSQASRLPQFIAALAATLGGFVMGSQLGWTSPTKTEMVSKYSMSDLDWSWVGGILSAGAMVGAFVAGSICERIGRRTTIILTVIPCTIGWAMILWAPGTWMIIIGRALLGAMSGVLSCACPLYTNEIAETAIRGTLGTFFQLQVTIGILFSYIIGAATQVIPFSIVCAVIPFVLSLAMFFMPETPTYYLKKGNTNAAKASLQKLRGSQYNVDEEIASTQKILDEVEAQKLSFAQAFSTPAAKKGLTIGLAVMFLQQFSGINGVIFYASDIFRDAGSSMDANTATIVTGVVSVIGTFISTQIIDRLGRKPLLFTSDTFMAISAAVLGIFFFLKTGNYELAKNSIVKTVPLIAVCVFIFMFAIGFGPIPWMFIAEIFPPAIKGPASSIACLFNWICAFAVSFGFPLMNSSLGGDFTFWIFGAISAFGAAFVMMFVVETKGKSIEEVQRILGGDSDGSETTIEAGYKR</sequence>
<feature type="non-terminal residue" evidence="11">
    <location>
        <position position="1"/>
    </location>
</feature>
<dbReference type="PANTHER" id="PTHR48021">
    <property type="match status" value="1"/>
</dbReference>
<evidence type="ECO:0000256" key="1">
    <source>
        <dbReference type="ARBA" id="ARBA00004651"/>
    </source>
</evidence>
<keyword evidence="3 9" id="KW-0812">Transmembrane</keyword>
<dbReference type="SUPFAM" id="SSF103473">
    <property type="entry name" value="MFS general substrate transporter"/>
    <property type="match status" value="1"/>
</dbReference>
<feature type="domain" description="Major facilitator superfamily (MFS) profile" evidence="10">
    <location>
        <begin position="89"/>
        <end position="514"/>
    </location>
</feature>
<feature type="transmembrane region" description="Helical" evidence="9">
    <location>
        <begin position="426"/>
        <end position="448"/>
    </location>
</feature>
<dbReference type="PROSITE" id="PS00217">
    <property type="entry name" value="SUGAR_TRANSPORT_2"/>
    <property type="match status" value="1"/>
</dbReference>
<evidence type="ECO:0000256" key="8">
    <source>
        <dbReference type="RuleBase" id="RU003346"/>
    </source>
</evidence>
<dbReference type="InterPro" id="IPR044775">
    <property type="entry name" value="MFS_ERD6/Tret1-like"/>
</dbReference>
<dbReference type="FunFam" id="1.20.1250.20:FF:000055">
    <property type="entry name" value="Facilitated trehalose transporter Tret1-2 homolog"/>
    <property type="match status" value="1"/>
</dbReference>
<accession>A0A0A9VUR6</accession>
<dbReference type="NCBIfam" id="TIGR00879">
    <property type="entry name" value="SP"/>
    <property type="match status" value="1"/>
</dbReference>
<feature type="transmembrane region" description="Helical" evidence="9">
    <location>
        <begin position="126"/>
        <end position="147"/>
    </location>
</feature>
<keyword evidence="6" id="KW-0325">Glycoprotein</keyword>
<dbReference type="GO" id="GO:0051119">
    <property type="term" value="F:sugar transmembrane transporter activity"/>
    <property type="evidence" value="ECO:0007669"/>
    <property type="project" value="InterPro"/>
</dbReference>
<evidence type="ECO:0000313" key="11">
    <source>
        <dbReference type="EMBL" id="JAF97972.1"/>
    </source>
</evidence>
<dbReference type="CDD" id="cd17358">
    <property type="entry name" value="MFS_GLUT6_8_Class3_like"/>
    <property type="match status" value="1"/>
</dbReference>
<evidence type="ECO:0000256" key="4">
    <source>
        <dbReference type="ARBA" id="ARBA00022989"/>
    </source>
</evidence>
<feature type="transmembrane region" description="Helical" evidence="9">
    <location>
        <begin position="460"/>
        <end position="479"/>
    </location>
</feature>
<dbReference type="Pfam" id="PF00083">
    <property type="entry name" value="Sugar_tr"/>
    <property type="match status" value="1"/>
</dbReference>
<comment type="subcellular location">
    <subcellularLocation>
        <location evidence="1">Cell membrane</location>
        <topology evidence="1">Multi-pass membrane protein</topology>
    </subcellularLocation>
</comment>
<keyword evidence="2" id="KW-1003">Cell membrane</keyword>
<dbReference type="InterPro" id="IPR020846">
    <property type="entry name" value="MFS_dom"/>
</dbReference>
<dbReference type="InterPro" id="IPR005829">
    <property type="entry name" value="Sugar_transporter_CS"/>
</dbReference>
<gene>
    <name evidence="11" type="primary">Tret1_38</name>
    <name evidence="11" type="ORF">CM83_77472</name>
</gene>
<dbReference type="InterPro" id="IPR050549">
    <property type="entry name" value="MFS_Trehalose_Transporter"/>
</dbReference>
<dbReference type="AlphaFoldDB" id="A0A0A9VUR6"/>
<evidence type="ECO:0000256" key="5">
    <source>
        <dbReference type="ARBA" id="ARBA00023136"/>
    </source>
</evidence>
<feature type="transmembrane region" description="Helical" evidence="9">
    <location>
        <begin position="491"/>
        <end position="511"/>
    </location>
</feature>
<organism evidence="11">
    <name type="scientific">Lygus hesperus</name>
    <name type="common">Western plant bug</name>
    <dbReference type="NCBI Taxonomy" id="30085"/>
    <lineage>
        <taxon>Eukaryota</taxon>
        <taxon>Metazoa</taxon>
        <taxon>Ecdysozoa</taxon>
        <taxon>Arthropoda</taxon>
        <taxon>Hexapoda</taxon>
        <taxon>Insecta</taxon>
        <taxon>Pterygota</taxon>
        <taxon>Neoptera</taxon>
        <taxon>Paraneoptera</taxon>
        <taxon>Hemiptera</taxon>
        <taxon>Heteroptera</taxon>
        <taxon>Panheteroptera</taxon>
        <taxon>Cimicomorpha</taxon>
        <taxon>Miridae</taxon>
        <taxon>Mirini</taxon>
        <taxon>Lygus</taxon>
    </lineage>
</organism>
<evidence type="ECO:0000256" key="9">
    <source>
        <dbReference type="SAM" id="Phobius"/>
    </source>
</evidence>
<keyword evidence="8" id="KW-0813">Transport</keyword>
<name>A0A0A9VUR6_LYGHE</name>
<dbReference type="EMBL" id="GBHO01045631">
    <property type="protein sequence ID" value="JAF97972.1"/>
    <property type="molecule type" value="Transcribed_RNA"/>
</dbReference>
<dbReference type="InterPro" id="IPR003663">
    <property type="entry name" value="Sugar/inositol_transpt"/>
</dbReference>
<dbReference type="GO" id="GO:0005886">
    <property type="term" value="C:plasma membrane"/>
    <property type="evidence" value="ECO:0007669"/>
    <property type="project" value="UniProtKB-SubCell"/>
</dbReference>